<accession>A0A9J5WV49</accession>
<comment type="caution">
    <text evidence="1">The sequence shown here is derived from an EMBL/GenBank/DDBJ whole genome shotgun (WGS) entry which is preliminary data.</text>
</comment>
<organism evidence="1 2">
    <name type="scientific">Solanum commersonii</name>
    <name type="common">Commerson's wild potato</name>
    <name type="synonym">Commerson's nightshade</name>
    <dbReference type="NCBI Taxonomy" id="4109"/>
    <lineage>
        <taxon>Eukaryota</taxon>
        <taxon>Viridiplantae</taxon>
        <taxon>Streptophyta</taxon>
        <taxon>Embryophyta</taxon>
        <taxon>Tracheophyta</taxon>
        <taxon>Spermatophyta</taxon>
        <taxon>Magnoliopsida</taxon>
        <taxon>eudicotyledons</taxon>
        <taxon>Gunneridae</taxon>
        <taxon>Pentapetalae</taxon>
        <taxon>asterids</taxon>
        <taxon>lamiids</taxon>
        <taxon>Solanales</taxon>
        <taxon>Solanaceae</taxon>
        <taxon>Solanoideae</taxon>
        <taxon>Solaneae</taxon>
        <taxon>Solanum</taxon>
    </lineage>
</organism>
<evidence type="ECO:0000313" key="2">
    <source>
        <dbReference type="Proteomes" id="UP000824120"/>
    </source>
</evidence>
<dbReference type="AlphaFoldDB" id="A0A9J5WV49"/>
<reference evidence="1 2" key="1">
    <citation type="submission" date="2020-09" db="EMBL/GenBank/DDBJ databases">
        <title>De no assembly of potato wild relative species, Solanum commersonii.</title>
        <authorList>
            <person name="Cho K."/>
        </authorList>
    </citation>
    <scope>NUCLEOTIDE SEQUENCE [LARGE SCALE GENOMIC DNA]</scope>
    <source>
        <strain evidence="1">LZ3.2</strain>
        <tissue evidence="1">Leaf</tissue>
    </source>
</reference>
<gene>
    <name evidence="1" type="ORF">H5410_049768</name>
</gene>
<evidence type="ECO:0000313" key="1">
    <source>
        <dbReference type="EMBL" id="KAG5579141.1"/>
    </source>
</evidence>
<dbReference type="Proteomes" id="UP000824120">
    <property type="component" value="Chromosome 10"/>
</dbReference>
<name>A0A9J5WV49_SOLCO</name>
<proteinExistence type="predicted"/>
<dbReference type="EMBL" id="JACXVP010000010">
    <property type="protein sequence ID" value="KAG5579141.1"/>
    <property type="molecule type" value="Genomic_DNA"/>
</dbReference>
<protein>
    <submittedName>
        <fullName evidence="1">Uncharacterized protein</fullName>
    </submittedName>
</protein>
<sequence>MVGILLNRYDILLGEVFELPISWKKDFEHPSLVALPGLSDFKIAIMRMWSFNQEGAAAGGCGIC</sequence>
<keyword evidence="2" id="KW-1185">Reference proteome</keyword>